<dbReference type="PANTHER" id="PTHR12480:SF35">
    <property type="entry name" value="TRANSCRIPTION FACTOR JUMONJI, JMJC DOMAIN-CONTAINING PROTEIN"/>
    <property type="match status" value="1"/>
</dbReference>
<dbReference type="InterPro" id="IPR036047">
    <property type="entry name" value="F-box-like_dom_sf"/>
</dbReference>
<dbReference type="EMBL" id="AMZH03011072">
    <property type="protein sequence ID" value="RRT53568.1"/>
    <property type="molecule type" value="Genomic_DNA"/>
</dbReference>
<dbReference type="InterPro" id="IPR001810">
    <property type="entry name" value="F-box_dom"/>
</dbReference>
<dbReference type="InterPro" id="IPR050910">
    <property type="entry name" value="JMJD6_ArgDemeth/LysHydrox"/>
</dbReference>
<comment type="caution">
    <text evidence="1">The sequence shown here is derived from an EMBL/GenBank/DDBJ whole genome shotgun (WGS) entry which is preliminary data.</text>
</comment>
<evidence type="ECO:0000313" key="2">
    <source>
        <dbReference type="Proteomes" id="UP000287651"/>
    </source>
</evidence>
<dbReference type="Proteomes" id="UP000287651">
    <property type="component" value="Unassembled WGS sequence"/>
</dbReference>
<reference evidence="1 2" key="1">
    <citation type="journal article" date="2014" name="Agronomy (Basel)">
        <title>A Draft Genome Sequence for Ensete ventricosum, the Drought-Tolerant Tree Against Hunger.</title>
        <authorList>
            <person name="Harrison J."/>
            <person name="Moore K.A."/>
            <person name="Paszkiewicz K."/>
            <person name="Jones T."/>
            <person name="Grant M."/>
            <person name="Ambacheew D."/>
            <person name="Muzemil S."/>
            <person name="Studholme D.J."/>
        </authorList>
    </citation>
    <scope>NUCLEOTIDE SEQUENCE [LARGE SCALE GENOMIC DNA]</scope>
</reference>
<dbReference type="CDD" id="cd09917">
    <property type="entry name" value="F-box_SF"/>
    <property type="match status" value="1"/>
</dbReference>
<organism evidence="1 2">
    <name type="scientific">Ensete ventricosum</name>
    <name type="common">Abyssinian banana</name>
    <name type="synonym">Musa ensete</name>
    <dbReference type="NCBI Taxonomy" id="4639"/>
    <lineage>
        <taxon>Eukaryota</taxon>
        <taxon>Viridiplantae</taxon>
        <taxon>Streptophyta</taxon>
        <taxon>Embryophyta</taxon>
        <taxon>Tracheophyta</taxon>
        <taxon>Spermatophyta</taxon>
        <taxon>Magnoliopsida</taxon>
        <taxon>Liliopsida</taxon>
        <taxon>Zingiberales</taxon>
        <taxon>Musaceae</taxon>
        <taxon>Ensete</taxon>
    </lineage>
</organism>
<dbReference type="SUPFAM" id="SSF81383">
    <property type="entry name" value="F-box domain"/>
    <property type="match status" value="1"/>
</dbReference>
<dbReference type="AlphaFoldDB" id="A0A426YPB6"/>
<accession>A0A426YPB6</accession>
<proteinExistence type="predicted"/>
<gene>
    <name evidence="1" type="ORF">B296_00045255</name>
</gene>
<name>A0A426YPB6_ENSVE</name>
<dbReference type="GO" id="GO:0005737">
    <property type="term" value="C:cytoplasm"/>
    <property type="evidence" value="ECO:0007669"/>
    <property type="project" value="TreeGrafter"/>
</dbReference>
<dbReference type="PANTHER" id="PTHR12480">
    <property type="entry name" value="ARGININE DEMETHYLASE AND LYSYL-HYDROXYLASE JMJD"/>
    <property type="match status" value="1"/>
</dbReference>
<dbReference type="Gene3D" id="2.60.120.650">
    <property type="entry name" value="Cupin"/>
    <property type="match status" value="1"/>
</dbReference>
<feature type="non-terminal residue" evidence="1">
    <location>
        <position position="1"/>
    </location>
</feature>
<evidence type="ECO:0000313" key="1">
    <source>
        <dbReference type="EMBL" id="RRT53568.1"/>
    </source>
</evidence>
<protein>
    <submittedName>
        <fullName evidence="1">Uncharacterized protein</fullName>
    </submittedName>
</protein>
<sequence length="164" mass="19088">SILHMYPSMEPMIGDRRPDALGDLCFLPDETLCAILDLLSPADLARLSCVSRWYRCFTTLTAFSFDLGDIERKKTITLEEFQSEYDGKKPVLLTELANTWPARTKWMVDQLSLNYGDVAFRISQRTSKKITMKFRDYVSYMEVQHDEDPLYIFDEKVSPYFSVL</sequence>
<dbReference type="SUPFAM" id="SSF51197">
    <property type="entry name" value="Clavaminate synthase-like"/>
    <property type="match status" value="1"/>
</dbReference>
<dbReference type="Gene3D" id="1.20.1280.50">
    <property type="match status" value="1"/>
</dbReference>
<dbReference type="Pfam" id="PF12937">
    <property type="entry name" value="F-box-like"/>
    <property type="match status" value="1"/>
</dbReference>